<reference evidence="2 3" key="1">
    <citation type="journal article" date="2018" name="New Phytol.">
        <title>Phylogenomics of Endogonaceae and evolution of mycorrhizas within Mucoromycota.</title>
        <authorList>
            <person name="Chang Y."/>
            <person name="Desiro A."/>
            <person name="Na H."/>
            <person name="Sandor L."/>
            <person name="Lipzen A."/>
            <person name="Clum A."/>
            <person name="Barry K."/>
            <person name="Grigoriev I.V."/>
            <person name="Martin F.M."/>
            <person name="Stajich J.E."/>
            <person name="Smith M.E."/>
            <person name="Bonito G."/>
            <person name="Spatafora J.W."/>
        </authorList>
    </citation>
    <scope>NUCLEOTIDE SEQUENCE [LARGE SCALE GENOMIC DNA]</scope>
    <source>
        <strain evidence="2 3">GMNB39</strain>
    </source>
</reference>
<accession>A0A433D9I3</accession>
<name>A0A433D9I3_9FUNG</name>
<dbReference type="Proteomes" id="UP000268093">
    <property type="component" value="Unassembled WGS sequence"/>
</dbReference>
<comment type="caution">
    <text evidence="2">The sequence shown here is derived from an EMBL/GenBank/DDBJ whole genome shotgun (WGS) entry which is preliminary data.</text>
</comment>
<evidence type="ECO:0008006" key="4">
    <source>
        <dbReference type="Google" id="ProtNLM"/>
    </source>
</evidence>
<feature type="signal peptide" evidence="1">
    <location>
        <begin position="1"/>
        <end position="22"/>
    </location>
</feature>
<organism evidence="2 3">
    <name type="scientific">Jimgerdemannia flammicorona</name>
    <dbReference type="NCBI Taxonomy" id="994334"/>
    <lineage>
        <taxon>Eukaryota</taxon>
        <taxon>Fungi</taxon>
        <taxon>Fungi incertae sedis</taxon>
        <taxon>Mucoromycota</taxon>
        <taxon>Mucoromycotina</taxon>
        <taxon>Endogonomycetes</taxon>
        <taxon>Endogonales</taxon>
        <taxon>Endogonaceae</taxon>
        <taxon>Jimgerdemannia</taxon>
    </lineage>
</organism>
<feature type="chain" id="PRO_5019233780" description="Secreted protein" evidence="1">
    <location>
        <begin position="23"/>
        <end position="62"/>
    </location>
</feature>
<evidence type="ECO:0000313" key="3">
    <source>
        <dbReference type="Proteomes" id="UP000268093"/>
    </source>
</evidence>
<evidence type="ECO:0000256" key="1">
    <source>
        <dbReference type="SAM" id="SignalP"/>
    </source>
</evidence>
<keyword evidence="3" id="KW-1185">Reference proteome</keyword>
<dbReference type="AlphaFoldDB" id="A0A433D9I3"/>
<evidence type="ECO:0000313" key="2">
    <source>
        <dbReference type="EMBL" id="RUP47482.1"/>
    </source>
</evidence>
<sequence length="62" mass="7354">MFWWRHSRVLTWALYVLQHVDTPNKGPCMHAIWRQHRTVNRRKCTTELQGANEQAAQTPLAL</sequence>
<gene>
    <name evidence="2" type="ORF">BC936DRAFT_145687</name>
</gene>
<proteinExistence type="predicted"/>
<protein>
    <recommendedName>
        <fullName evidence="4">Secreted protein</fullName>
    </recommendedName>
</protein>
<dbReference type="EMBL" id="RBNI01004455">
    <property type="protein sequence ID" value="RUP47482.1"/>
    <property type="molecule type" value="Genomic_DNA"/>
</dbReference>
<keyword evidence="1" id="KW-0732">Signal</keyword>